<keyword evidence="4" id="KW-1185">Reference proteome</keyword>
<feature type="compositionally biased region" description="Low complexity" evidence="2">
    <location>
        <begin position="11"/>
        <end position="23"/>
    </location>
</feature>
<accession>A0A9Q0E538</accession>
<feature type="region of interest" description="Disordered" evidence="2">
    <location>
        <begin position="1"/>
        <end position="44"/>
    </location>
</feature>
<comment type="caution">
    <text evidence="3">The sequence shown here is derived from an EMBL/GenBank/DDBJ whole genome shotgun (WGS) entry which is preliminary data.</text>
</comment>
<dbReference type="OrthoDB" id="10050218at2759"/>
<keyword evidence="1" id="KW-0175">Coiled coil</keyword>
<evidence type="ECO:0000313" key="3">
    <source>
        <dbReference type="EMBL" id="KAJ3599253.1"/>
    </source>
</evidence>
<sequence>MASKEATVALSNSKNTSANANNSSKDENVKAKSGTGKKSVKSSGAIVKSRYMQSASMSTLSKSNSMINESVAMAPRPSSPKPSFAKPKVALSFTPMAASTASMSTFLDHSRLGKGILQSTFADGHHVAPDFDVSFHKEEQEMAEMKKEILAMQTLDLAYLTAKKQHSNAKLAAQAEQWLLEAMEEEERLYTKVQEKKKKYLLMERMKQIHETLDLQIATLTPLANESKQFTEKYQTFAAAIDTTRHELPVKNCYVEGDGRDFLEKAELSLGKSEKVLIECTHTALEDSSAAVEGLRDMKTAAEDIAQQLLGTFSEVLELSSLVRRNIIHTQQASEEDRLGTARTRELYWPKP</sequence>
<evidence type="ECO:0008006" key="5">
    <source>
        <dbReference type="Google" id="ProtNLM"/>
    </source>
</evidence>
<evidence type="ECO:0000256" key="2">
    <source>
        <dbReference type="SAM" id="MobiDB-lite"/>
    </source>
</evidence>
<dbReference type="EMBL" id="JANIIK010000048">
    <property type="protein sequence ID" value="KAJ3599253.1"/>
    <property type="molecule type" value="Genomic_DNA"/>
</dbReference>
<organism evidence="3 4">
    <name type="scientific">Muraenolepis orangiensis</name>
    <name type="common">Patagonian moray cod</name>
    <dbReference type="NCBI Taxonomy" id="630683"/>
    <lineage>
        <taxon>Eukaryota</taxon>
        <taxon>Metazoa</taxon>
        <taxon>Chordata</taxon>
        <taxon>Craniata</taxon>
        <taxon>Vertebrata</taxon>
        <taxon>Euteleostomi</taxon>
        <taxon>Actinopterygii</taxon>
        <taxon>Neopterygii</taxon>
        <taxon>Teleostei</taxon>
        <taxon>Neoteleostei</taxon>
        <taxon>Acanthomorphata</taxon>
        <taxon>Zeiogadaria</taxon>
        <taxon>Gadariae</taxon>
        <taxon>Gadiformes</taxon>
        <taxon>Muraenolepidoidei</taxon>
        <taxon>Muraenolepididae</taxon>
        <taxon>Muraenolepis</taxon>
    </lineage>
</organism>
<dbReference type="Proteomes" id="UP001148018">
    <property type="component" value="Unassembled WGS sequence"/>
</dbReference>
<evidence type="ECO:0000256" key="1">
    <source>
        <dbReference type="SAM" id="Coils"/>
    </source>
</evidence>
<feature type="compositionally biased region" description="Low complexity" evidence="2">
    <location>
        <begin position="31"/>
        <end position="44"/>
    </location>
</feature>
<reference evidence="3" key="1">
    <citation type="submission" date="2022-07" db="EMBL/GenBank/DDBJ databases">
        <title>Chromosome-level genome of Muraenolepis orangiensis.</title>
        <authorList>
            <person name="Kim J."/>
        </authorList>
    </citation>
    <scope>NUCLEOTIDE SEQUENCE</scope>
    <source>
        <strain evidence="3">KU_S4_2022</strain>
        <tissue evidence="3">Muscle</tissue>
    </source>
</reference>
<proteinExistence type="predicted"/>
<dbReference type="AlphaFoldDB" id="A0A9Q0E538"/>
<gene>
    <name evidence="3" type="ORF">NHX12_033216</name>
</gene>
<protein>
    <recommendedName>
        <fullName evidence="5">HAUS augmin-like complex subunit 8</fullName>
    </recommendedName>
</protein>
<name>A0A9Q0E538_9TELE</name>
<evidence type="ECO:0000313" key="4">
    <source>
        <dbReference type="Proteomes" id="UP001148018"/>
    </source>
</evidence>
<feature type="coiled-coil region" evidence="1">
    <location>
        <begin position="135"/>
        <end position="188"/>
    </location>
</feature>